<name>A0A0S4LNN2_9BACT</name>
<keyword evidence="2" id="KW-0238">DNA-binding</keyword>
<evidence type="ECO:0000313" key="5">
    <source>
        <dbReference type="EMBL" id="CUS38346.1"/>
    </source>
</evidence>
<organism evidence="5 6">
    <name type="scientific">Candidatus Nitrospira nitrificans</name>
    <dbReference type="NCBI Taxonomy" id="1742973"/>
    <lineage>
        <taxon>Bacteria</taxon>
        <taxon>Pseudomonadati</taxon>
        <taxon>Nitrospirota</taxon>
        <taxon>Nitrospiria</taxon>
        <taxon>Nitrospirales</taxon>
        <taxon>Nitrospiraceae</taxon>
        <taxon>Nitrospira</taxon>
    </lineage>
</organism>
<feature type="domain" description="HTH arsR-type" evidence="4">
    <location>
        <begin position="4"/>
        <end position="96"/>
    </location>
</feature>
<dbReference type="RefSeq" id="WP_090900294.1">
    <property type="nucleotide sequence ID" value="NZ_CZPZ01000032.1"/>
</dbReference>
<evidence type="ECO:0000256" key="2">
    <source>
        <dbReference type="ARBA" id="ARBA00023125"/>
    </source>
</evidence>
<reference evidence="6" key="1">
    <citation type="submission" date="2015-10" db="EMBL/GenBank/DDBJ databases">
        <authorList>
            <person name="Luecker S."/>
            <person name="Luecker S."/>
        </authorList>
    </citation>
    <scope>NUCLEOTIDE SEQUENCE [LARGE SCALE GENOMIC DNA]</scope>
</reference>
<dbReference type="SUPFAM" id="SSF46785">
    <property type="entry name" value="Winged helix' DNA-binding domain"/>
    <property type="match status" value="1"/>
</dbReference>
<dbReference type="PANTHER" id="PTHR33154:SF33">
    <property type="entry name" value="TRANSCRIPTIONAL REPRESSOR SDPR"/>
    <property type="match status" value="1"/>
</dbReference>
<dbReference type="InterPro" id="IPR051081">
    <property type="entry name" value="HTH_MetalResp_TranReg"/>
</dbReference>
<protein>
    <submittedName>
        <fullName evidence="5">Transcriptional regulator, ArsR family (Modular protein)</fullName>
    </submittedName>
</protein>
<dbReference type="SMART" id="SM00418">
    <property type="entry name" value="HTH_ARSR"/>
    <property type="match status" value="1"/>
</dbReference>
<sequence length="123" mass="13842">MTKLILTGGQCADVMRALGDETRLRIMESLLKEEKCVSELVVEMGKQQPHVSHHLRILRDAGLVEGVREGQRVCYRVSPSIQRHHRESRQPTLELGCCRISFSHGVLASRIQTKAILLGTRNS</sequence>
<evidence type="ECO:0000313" key="6">
    <source>
        <dbReference type="Proteomes" id="UP000198736"/>
    </source>
</evidence>
<keyword evidence="6" id="KW-1185">Reference proteome</keyword>
<dbReference type="InterPro" id="IPR036388">
    <property type="entry name" value="WH-like_DNA-bd_sf"/>
</dbReference>
<dbReference type="InterPro" id="IPR036390">
    <property type="entry name" value="WH_DNA-bd_sf"/>
</dbReference>
<accession>A0A0S4LNN2</accession>
<dbReference type="InterPro" id="IPR001845">
    <property type="entry name" value="HTH_ArsR_DNA-bd_dom"/>
</dbReference>
<gene>
    <name evidence="5" type="ORF">COMA2_50039</name>
</gene>
<proteinExistence type="predicted"/>
<dbReference type="OrthoDB" id="9800150at2"/>
<dbReference type="CDD" id="cd00090">
    <property type="entry name" value="HTH_ARSR"/>
    <property type="match status" value="1"/>
</dbReference>
<evidence type="ECO:0000256" key="3">
    <source>
        <dbReference type="ARBA" id="ARBA00023163"/>
    </source>
</evidence>
<keyword evidence="1" id="KW-0805">Transcription regulation</keyword>
<dbReference type="Proteomes" id="UP000198736">
    <property type="component" value="Unassembled WGS sequence"/>
</dbReference>
<dbReference type="Pfam" id="PF01022">
    <property type="entry name" value="HTH_5"/>
    <property type="match status" value="1"/>
</dbReference>
<dbReference type="Gene3D" id="1.10.10.10">
    <property type="entry name" value="Winged helix-like DNA-binding domain superfamily/Winged helix DNA-binding domain"/>
    <property type="match status" value="1"/>
</dbReference>
<dbReference type="PANTHER" id="PTHR33154">
    <property type="entry name" value="TRANSCRIPTIONAL REGULATOR, ARSR FAMILY"/>
    <property type="match status" value="1"/>
</dbReference>
<dbReference type="PROSITE" id="PS50987">
    <property type="entry name" value="HTH_ARSR_2"/>
    <property type="match status" value="1"/>
</dbReference>
<dbReference type="GO" id="GO:0003700">
    <property type="term" value="F:DNA-binding transcription factor activity"/>
    <property type="evidence" value="ECO:0007669"/>
    <property type="project" value="InterPro"/>
</dbReference>
<dbReference type="STRING" id="1742973.COMA2_50039"/>
<dbReference type="InterPro" id="IPR011991">
    <property type="entry name" value="ArsR-like_HTH"/>
</dbReference>
<evidence type="ECO:0000256" key="1">
    <source>
        <dbReference type="ARBA" id="ARBA00023015"/>
    </source>
</evidence>
<dbReference type="GO" id="GO:0003677">
    <property type="term" value="F:DNA binding"/>
    <property type="evidence" value="ECO:0007669"/>
    <property type="project" value="UniProtKB-KW"/>
</dbReference>
<dbReference type="AlphaFoldDB" id="A0A0S4LNN2"/>
<dbReference type="PRINTS" id="PR00778">
    <property type="entry name" value="HTHARSR"/>
</dbReference>
<keyword evidence="3" id="KW-0804">Transcription</keyword>
<dbReference type="EMBL" id="CZPZ01000032">
    <property type="protein sequence ID" value="CUS38346.1"/>
    <property type="molecule type" value="Genomic_DNA"/>
</dbReference>
<dbReference type="NCBIfam" id="NF033788">
    <property type="entry name" value="HTH_metalloreg"/>
    <property type="match status" value="1"/>
</dbReference>
<evidence type="ECO:0000259" key="4">
    <source>
        <dbReference type="PROSITE" id="PS50987"/>
    </source>
</evidence>